<feature type="domain" description="POPLD" evidence="6">
    <location>
        <begin position="796"/>
        <end position="887"/>
    </location>
</feature>
<evidence type="ECO:0000259" key="5">
    <source>
        <dbReference type="Pfam" id="PF06978"/>
    </source>
</evidence>
<dbReference type="Pfam" id="PF06978">
    <property type="entry name" value="POP1_N"/>
    <property type="match status" value="2"/>
</dbReference>
<dbReference type="InterPro" id="IPR039182">
    <property type="entry name" value="Pop1"/>
</dbReference>
<dbReference type="InterPro" id="IPR012590">
    <property type="entry name" value="POPLD_dom"/>
</dbReference>
<dbReference type="AlphaFoldDB" id="A0A0L7LZM4"/>
<evidence type="ECO:0000256" key="3">
    <source>
        <dbReference type="ARBA" id="ARBA00023242"/>
    </source>
</evidence>
<organism evidence="8 9">
    <name type="scientific">Plasmodium falciparum (isolate Dd2)</name>
    <dbReference type="NCBI Taxonomy" id="57267"/>
    <lineage>
        <taxon>Eukaryota</taxon>
        <taxon>Sar</taxon>
        <taxon>Alveolata</taxon>
        <taxon>Apicomplexa</taxon>
        <taxon>Aconoidasida</taxon>
        <taxon>Haemosporida</taxon>
        <taxon>Plasmodiidae</taxon>
        <taxon>Plasmodium</taxon>
        <taxon>Plasmodium (Laverania)</taxon>
    </lineage>
</organism>
<accession>A0A0L7LZM4</accession>
<feature type="domain" description="POP1 C-terminal" evidence="7">
    <location>
        <begin position="953"/>
        <end position="1131"/>
    </location>
</feature>
<keyword evidence="4" id="KW-0812">Transmembrane</keyword>
<keyword evidence="4" id="KW-1133">Transmembrane helix</keyword>
<keyword evidence="2" id="KW-0819">tRNA processing</keyword>
<dbReference type="Pfam" id="PF22770">
    <property type="entry name" value="POP1_C"/>
    <property type="match status" value="1"/>
</dbReference>
<keyword evidence="4" id="KW-0472">Membrane</keyword>
<feature type="domain" description="Pop1 N-terminal" evidence="5">
    <location>
        <begin position="92"/>
        <end position="148"/>
    </location>
</feature>
<gene>
    <name evidence="8" type="ORF">PFDG_01575</name>
</gene>
<evidence type="ECO:0000259" key="7">
    <source>
        <dbReference type="Pfam" id="PF22770"/>
    </source>
</evidence>
<feature type="transmembrane region" description="Helical" evidence="4">
    <location>
        <begin position="1134"/>
        <end position="1155"/>
    </location>
</feature>
<evidence type="ECO:0000256" key="2">
    <source>
        <dbReference type="ARBA" id="ARBA00022694"/>
    </source>
</evidence>
<dbReference type="EMBL" id="DS016215">
    <property type="protein sequence ID" value="KOB85983.1"/>
    <property type="molecule type" value="Genomic_DNA"/>
</dbReference>
<dbReference type="GO" id="GO:0005655">
    <property type="term" value="C:nucleolar ribonuclease P complex"/>
    <property type="evidence" value="ECO:0007669"/>
    <property type="project" value="InterPro"/>
</dbReference>
<feature type="transmembrane region" description="Helical" evidence="4">
    <location>
        <begin position="1090"/>
        <end position="1113"/>
    </location>
</feature>
<dbReference type="Pfam" id="PF08170">
    <property type="entry name" value="POPLD"/>
    <property type="match status" value="1"/>
</dbReference>
<dbReference type="KEGG" id="pfd:PFDG_01575"/>
<protein>
    <submittedName>
        <fullName evidence="8">Uncharacterized protein</fullName>
    </submittedName>
</protein>
<dbReference type="OMA" id="SRRIFRY"/>
<reference evidence="9" key="1">
    <citation type="submission" date="2006-09" db="EMBL/GenBank/DDBJ databases">
        <title>Annotation of Plasmodium falciparum Dd2.</title>
        <authorList>
            <consortium name="The Broad Institute Genome Sequencing Platform"/>
            <person name="Volkman S.K."/>
            <person name="Neafsey D.E."/>
            <person name="Dash A.P."/>
            <person name="Chitnis C.E."/>
            <person name="Hartl D.L."/>
            <person name="Young S.K."/>
            <person name="Zeng Q."/>
            <person name="Koehrsen M."/>
            <person name="Alvarado L."/>
            <person name="Berlin A."/>
            <person name="Borenstein D."/>
            <person name="Chapman S.B."/>
            <person name="Chen Z."/>
            <person name="Engels R."/>
            <person name="Freedman E."/>
            <person name="Gellesch M."/>
            <person name="Goldberg J."/>
            <person name="Griggs A."/>
            <person name="Gujja S."/>
            <person name="Heilman E.R."/>
            <person name="Heiman D.I."/>
            <person name="Howarth C."/>
            <person name="Jen D."/>
            <person name="Larson L."/>
            <person name="Mehta T."/>
            <person name="Neiman D."/>
            <person name="Park D."/>
            <person name="Pearson M."/>
            <person name="Roberts A."/>
            <person name="Saif S."/>
            <person name="Shea T."/>
            <person name="Shenoy N."/>
            <person name="Sisk P."/>
            <person name="Stolte C."/>
            <person name="Sykes S."/>
            <person name="Walk T."/>
            <person name="White J."/>
            <person name="Yandava C."/>
            <person name="Haas B."/>
            <person name="Henn M.R."/>
            <person name="Nusbaum C."/>
            <person name="Birren B."/>
        </authorList>
    </citation>
    <scope>NUCLEOTIDE SEQUENCE [LARGE SCALE GENOMIC DNA]</scope>
</reference>
<dbReference type="InterPro" id="IPR055079">
    <property type="entry name" value="POP1_C"/>
</dbReference>
<sequence length="1189" mass="142458">MINKDSNMNHKNEENKNYSHDKCQVRIRNKIMIKKNGKNLKEKKGMYRSIYEINNNDADAHFFFNLESIPWTSSFFHLKEKDLCLFGRELRKRNIFKRCFQRIHKNRRRRCMSYNPYRVPLICKKTALDEMLISEPKIKKKKKKKKKKKPNLMTYGYFYKKFIMRSKKKNWLETHTYHSKRFKMISIYGYKLALKNYSKISRRIFRFSKRKSLIHDMSYVEIIQLSGHENHLIHTLKKCTNIEQSNMLTSKFINGILLGKLFIYKNINEHKLNNEKEHNINTNQTHNNNNNHPHSDDDFFNSKGQLICPAYFLWRSKLKENKKVNEPRKKQHKEIKDYNKEDNINNINNVDNNISMVNNVNNVNNDQYKNDIQVVDKNNHLTAIHQTYTNDHTNVNIDKLGIELKKEENKKKNLLNDDINRDIWIFIHPSCLKDVIENFKNINSSVHIKHIKDMCMYELIGPKSFDLLINILKVKTKYVHQEKHDRYHFKYENVTIPYDFVIPLYTVLPKSIGPFLLNYKVNEKDIQKNYKEKYLCQHRDINRNRRKYIDKSNNNKKNIHNNNCRDNINVIKKKKSQNFFENSFDYLQEKNGNRVLREKDFSPFDNNILMNEKIKQNVIKHIKVNKYEHVRSSKKKKVKLSILKMMEHNKNIDTYEAIKEKRKCINIVKDIKNNNNKNNNINNLNNCETLKDHIEIYKHNGNNEKNKMSEKYGDIYETMKNKNLNITYDKKTIENYLKDYLEDNHRNKPKNYKQFESNIISSELKKTKENISNNCKKYTKVPILIINKTNNKNQRYFIVCPAKKKCSTLFHLLIRNGSIAIGLKEREKILKCCNFLTYPKDFPDTSGGISYNKLREDISTNSYFQKPINKRVNYYCIGINNPFNYSWICIYPYNNHIKIIRQSDPYNQFMIKTFIQGFLTISLKRISQINTFKDFDIFIEHFKSKFLIFSTYFISVYVQSYKKSTPKRLTHICSLTLKQVIKFFIKHADTKKLLEWVIHKRINNKHKKNEDIEKIKESIIHKYKNKIMKKNKIRNLQKLSTDQSKEENKKSNNSQKNEAEIILSSKQIIGYVSSGGHVLSKGYGYGVAHISFYLFLHNLLNHLFALKLCKILIIKKKKKNVLYVSTNLNIMKGFIRYYYFNVIYNFFFFFLNFIVTQQEININVNGKEFVFLGLMRNVNSAYYHHGMFK</sequence>
<dbReference type="Proteomes" id="UP000054282">
    <property type="component" value="Unassembled WGS sequence"/>
</dbReference>
<dbReference type="OrthoDB" id="442863at2759"/>
<dbReference type="GO" id="GO:0000172">
    <property type="term" value="C:ribonuclease MRP complex"/>
    <property type="evidence" value="ECO:0007669"/>
    <property type="project" value="InterPro"/>
</dbReference>
<feature type="domain" description="Pop1 N-terminal" evidence="5">
    <location>
        <begin position="160"/>
        <end position="227"/>
    </location>
</feature>
<evidence type="ECO:0000259" key="6">
    <source>
        <dbReference type="Pfam" id="PF08170"/>
    </source>
</evidence>
<reference evidence="9" key="2">
    <citation type="submission" date="2006-09" db="EMBL/GenBank/DDBJ databases">
        <title>The genome sequence of Plasmodium falciparum Dd2.</title>
        <authorList>
            <consortium name="The Broad Institute Genome Sequencing Platform"/>
            <person name="Birren B."/>
            <person name="Lander E."/>
            <person name="Galagan J."/>
            <person name="Nusbaum C."/>
            <person name="Devon K."/>
            <person name="Henn M."/>
            <person name="Jaffe D."/>
            <person name="Butler J."/>
            <person name="Alvarez P."/>
            <person name="Gnerre S."/>
            <person name="Grabherr M."/>
            <person name="Kleber M."/>
            <person name="Mauceli E."/>
            <person name="Brockman W."/>
            <person name="MacCallum I.A."/>
            <person name="Rounsley S."/>
            <person name="Young S."/>
            <person name="LaButti K."/>
            <person name="Pushparaj V."/>
            <person name="DeCaprio D."/>
            <person name="Crawford M."/>
            <person name="Koehrsen M."/>
            <person name="Engels R."/>
            <person name="Montgomery P."/>
            <person name="Pearson M."/>
            <person name="Howarth C."/>
            <person name="Larson L."/>
            <person name="Luoma S."/>
            <person name="White J."/>
            <person name="Kodira C."/>
            <person name="Zeng Q."/>
            <person name="O'Leary S."/>
            <person name="Yandava C."/>
            <person name="Alvarado L."/>
            <person name="Wirth D."/>
            <person name="Volkman S."/>
            <person name="Hartl D."/>
        </authorList>
    </citation>
    <scope>NUCLEOTIDE SEQUENCE [LARGE SCALE GENOMIC DNA]</scope>
</reference>
<name>A0A0L7LZM4_PLAF4</name>
<dbReference type="InterPro" id="IPR009723">
    <property type="entry name" value="Pop1_N"/>
</dbReference>
<comment type="subcellular location">
    <subcellularLocation>
        <location evidence="1">Nucleus</location>
    </subcellularLocation>
</comment>
<evidence type="ECO:0000256" key="4">
    <source>
        <dbReference type="SAM" id="Phobius"/>
    </source>
</evidence>
<keyword evidence="3" id="KW-0539">Nucleus</keyword>
<dbReference type="PANTHER" id="PTHR22731:SF3">
    <property type="entry name" value="RIBONUCLEASES P_MRP PROTEIN SUBUNIT POP1"/>
    <property type="match status" value="1"/>
</dbReference>
<evidence type="ECO:0000313" key="8">
    <source>
        <dbReference type="EMBL" id="KOB85983.1"/>
    </source>
</evidence>
<evidence type="ECO:0000313" key="9">
    <source>
        <dbReference type="Proteomes" id="UP000054282"/>
    </source>
</evidence>
<dbReference type="PANTHER" id="PTHR22731">
    <property type="entry name" value="RIBONUCLEASES P/MRP PROTEIN SUBUNIT POP1"/>
    <property type="match status" value="1"/>
</dbReference>
<proteinExistence type="predicted"/>
<dbReference type="GO" id="GO:0001682">
    <property type="term" value="P:tRNA 5'-leader removal"/>
    <property type="evidence" value="ECO:0007669"/>
    <property type="project" value="InterPro"/>
</dbReference>
<evidence type="ECO:0000256" key="1">
    <source>
        <dbReference type="ARBA" id="ARBA00004123"/>
    </source>
</evidence>